<dbReference type="GO" id="GO:0003723">
    <property type="term" value="F:RNA binding"/>
    <property type="evidence" value="ECO:0007669"/>
    <property type="project" value="TreeGrafter"/>
</dbReference>
<accession>A0A813L4G8</accession>
<feature type="non-terminal residue" evidence="1">
    <location>
        <position position="722"/>
    </location>
</feature>
<dbReference type="EMBL" id="CAJNNW010034330">
    <property type="protein sequence ID" value="CAE8722349.1"/>
    <property type="molecule type" value="Genomic_DNA"/>
</dbReference>
<comment type="caution">
    <text evidence="1">The sequence shown here is derived from an EMBL/GenBank/DDBJ whole genome shotgun (WGS) entry which is preliminary data.</text>
</comment>
<dbReference type="GO" id="GO:0000963">
    <property type="term" value="P:mitochondrial RNA processing"/>
    <property type="evidence" value="ECO:0007669"/>
    <property type="project" value="TreeGrafter"/>
</dbReference>
<organism evidence="1 2">
    <name type="scientific">Polarella glacialis</name>
    <name type="common">Dinoflagellate</name>
    <dbReference type="NCBI Taxonomy" id="89957"/>
    <lineage>
        <taxon>Eukaryota</taxon>
        <taxon>Sar</taxon>
        <taxon>Alveolata</taxon>
        <taxon>Dinophyceae</taxon>
        <taxon>Suessiales</taxon>
        <taxon>Suessiaceae</taxon>
        <taxon>Polarella</taxon>
    </lineage>
</organism>
<dbReference type="InterPro" id="IPR050870">
    <property type="entry name" value="FAST_kinase"/>
</dbReference>
<evidence type="ECO:0000313" key="1">
    <source>
        <dbReference type="EMBL" id="CAE8722349.1"/>
    </source>
</evidence>
<dbReference type="PANTHER" id="PTHR21228:SF40">
    <property type="entry name" value="LD45607P"/>
    <property type="match status" value="1"/>
</dbReference>
<dbReference type="PANTHER" id="PTHR21228">
    <property type="entry name" value="FAST LEU-RICH DOMAIN-CONTAINING"/>
    <property type="match status" value="1"/>
</dbReference>
<dbReference type="GO" id="GO:0035770">
    <property type="term" value="C:ribonucleoprotein granule"/>
    <property type="evidence" value="ECO:0007669"/>
    <property type="project" value="TreeGrafter"/>
</dbReference>
<reference evidence="1" key="1">
    <citation type="submission" date="2021-02" db="EMBL/GenBank/DDBJ databases">
        <authorList>
            <person name="Dougan E. K."/>
            <person name="Rhodes N."/>
            <person name="Thang M."/>
            <person name="Chan C."/>
        </authorList>
    </citation>
    <scope>NUCLEOTIDE SEQUENCE</scope>
</reference>
<protein>
    <submittedName>
        <fullName evidence="1">Uncharacterized protein</fullName>
    </submittedName>
</protein>
<gene>
    <name evidence="1" type="ORF">PGLA2088_LOCUS42461</name>
</gene>
<dbReference type="AlphaFoldDB" id="A0A813L4G8"/>
<dbReference type="GO" id="GO:0044528">
    <property type="term" value="P:regulation of mitochondrial mRNA stability"/>
    <property type="evidence" value="ECO:0007669"/>
    <property type="project" value="TreeGrafter"/>
</dbReference>
<dbReference type="Proteomes" id="UP000626109">
    <property type="component" value="Unassembled WGS sequence"/>
</dbReference>
<proteinExistence type="predicted"/>
<sequence length="722" mass="78267">WPVTSILERSSASGALKPRGGSSIGCGSFRVVCFVLLSWALARATSVPATSAARQGRVLGEALGETWQERLVAFAPGDVQELLALVEARHKQFSPVSLATALHRLASSSPRVEHHRCSGFLSHLTEQLQTRPEGFRAQSLANASWALAKLQWQRPALMEAVIASSLPRIEGFKPKELSLLLWGLASSTSTPSAAKKVAAAAVTAEFRRRGSEPFDAQSLATLAYSAGTITVAANDPLWAAVGAGSEDRVSEFSDRQLANLVWAFATVASDDGRTLCTRVEEVCSIGSLAPIDLSLVSWAMAKLLGLAQGKPEFCKPEFWQQVGQAVVAKGPDWQRSDTRNIATLLYSMAPRSQLAEKNDLAFRKLAHAACARPREFSVQGLTNTVWSFATACYAEAPWFAAIAQEVLDRQPGEFEALDVANCLWAFAAVSHDSSSPALLKLKGVGRAILPDFTAQNLAISLWSLAALEIRDEAFFEASADQFVQKLGECKAQELNNTLWACATACVRIPWLFLKADLHAMSIGLSEFKMHELSIMLWAHGTAGVCHHAFFDAVVEEVLEHRGIESCTPREVANSAWAYSTIIGRLHVPWMSAVAKYSCRHIAEFDMQGIGNVLWSFATVAAFSEPLLKVGCRETALRCLTSPADMSHNVAQVLTAAQAGGYVDVGLLESTTDLFLDRSEGEMGCRELLNLCNAAVPAAQQMGGKRWQRLEDALQARVMHLVD</sequence>
<name>A0A813L4G8_POLGL</name>
<evidence type="ECO:0000313" key="2">
    <source>
        <dbReference type="Proteomes" id="UP000626109"/>
    </source>
</evidence>
<dbReference type="GO" id="GO:0005759">
    <property type="term" value="C:mitochondrial matrix"/>
    <property type="evidence" value="ECO:0007669"/>
    <property type="project" value="TreeGrafter"/>
</dbReference>